<dbReference type="InterPro" id="IPR003107">
    <property type="entry name" value="HAT"/>
</dbReference>
<keyword evidence="5" id="KW-1185">Reference proteome</keyword>
<protein>
    <recommendedName>
        <fullName evidence="3">SAP domain-containing protein</fullName>
    </recommendedName>
</protein>
<feature type="compositionally biased region" description="Basic and acidic residues" evidence="2">
    <location>
        <begin position="339"/>
        <end position="351"/>
    </location>
</feature>
<dbReference type="Pfam" id="PF02037">
    <property type="entry name" value="SAP"/>
    <property type="match status" value="1"/>
</dbReference>
<dbReference type="InterPro" id="IPR036361">
    <property type="entry name" value="SAP_dom_sf"/>
</dbReference>
<evidence type="ECO:0000256" key="1">
    <source>
        <dbReference type="PROSITE-ProRule" id="PRU00339"/>
    </source>
</evidence>
<feature type="compositionally biased region" description="Polar residues" evidence="2">
    <location>
        <begin position="134"/>
        <end position="148"/>
    </location>
</feature>
<dbReference type="PANTHER" id="PTHR44917:SF1">
    <property type="entry name" value="PROTEIN HIGH CHLOROPHYLL FLUORESCENT 107"/>
    <property type="match status" value="1"/>
</dbReference>
<evidence type="ECO:0000256" key="2">
    <source>
        <dbReference type="SAM" id="MobiDB-lite"/>
    </source>
</evidence>
<feature type="region of interest" description="Disordered" evidence="2">
    <location>
        <begin position="366"/>
        <end position="389"/>
    </location>
</feature>
<evidence type="ECO:0000259" key="3">
    <source>
        <dbReference type="PROSITE" id="PS50800"/>
    </source>
</evidence>
<dbReference type="InterPro" id="IPR044624">
    <property type="entry name" value="Mbb1-like"/>
</dbReference>
<proteinExistence type="predicted"/>
<sequence>MTNHSISLAYRSKQRQRRRSTLVTTTIAASSVALASRSFYMAAAFSPPLPFVSRASSPFTRRDCSSAAARTSHQGVSAEYLDLTRIPSPFHDAVERASLRASSDDVLLWDQYGQISNARRELSSLAGKYGGLSSGVTKESTNSSQSGDEISPDGMLGFQVEDFKDQFYNANTQFTLDDFEQFQDYASQLEKEMKIPVVRALNSRMASPTKRRVAASLLRSGQSSAMLALDKRTKSGSQKSNKCDQTGEKEEVPLWFPWLPSKSQIMCLKVKELQAACKERGLIQTGKKAELQRRLLIWATVQDRKRVSDRLTGLKDLIDSTKQKAKESDDSYDVGSLTSRREAMTSESTKDKRSKRGILGLVDQSFFDPDKPVELPPCEEEDDDEETDNKIVDEESISQLSRSFNAPSRFSNRDVREMYMQAKFADQNGDRTKSKRILRQLRDVTPHDMRVVRRLARMEQEDGNLATARMLLQKGLRQDSNNSYLLHGLGQLEREAGNDSLAKKYFRMAIEKNPSFSNPYHALGTLEHSHGNIKSALAVIKMGLKYSPTNHRLHHALGDIYLDAQMLDLAEDSYLASLQNVEREWGKSFAYTSLSFVAYAKGDIEECRALLRQSLDINGGMHAQGVIALAQLEESEGNINDARKVYRDSISKYERRRLERSSVRRESFQLEREVDPFDSAFLVNRLESQPSGSYAGDKWMNVFRSWARMEEIHGNYETAHIVFSRAVRLFPESTVLLTEWAKLQVEHNQADKAKLLFEAACRRVGGRCVFSTNCTFYCRCNILTYASFMQNIIIRSAEPYRLFAEFEMKRKHFQDAQSILFRGAQSVAESSESSIDCKIGLASLFHTWGVCEYHLGNDARAEQLFDDAIRVTGSGEADSNIRSLILYSMSRLEFSRQEYLLAQHCVALSLKENLLPGGNSLLWKLWADIAEMMENEHLVERCREQAALRYQEESGGTASDLSRILEERDITSNSSNGRTGPAMKEMFRRTPWYIKVCIPGRMDKSWHDGARLWEL</sequence>
<feature type="compositionally biased region" description="Acidic residues" evidence="2">
    <location>
        <begin position="377"/>
        <end position="387"/>
    </location>
</feature>
<feature type="region of interest" description="Disordered" evidence="2">
    <location>
        <begin position="134"/>
        <end position="155"/>
    </location>
</feature>
<dbReference type="SMART" id="SM00513">
    <property type="entry name" value="SAP"/>
    <property type="match status" value="1"/>
</dbReference>
<dbReference type="InterPro" id="IPR019734">
    <property type="entry name" value="TPR_rpt"/>
</dbReference>
<feature type="repeat" description="TPR" evidence="1">
    <location>
        <begin position="483"/>
        <end position="516"/>
    </location>
</feature>
<feature type="region of interest" description="Disordered" evidence="2">
    <location>
        <begin position="322"/>
        <end position="354"/>
    </location>
</feature>
<gene>
    <name evidence="4" type="ORF">HJC23_010466</name>
</gene>
<dbReference type="PANTHER" id="PTHR44917">
    <property type="entry name" value="PROTEIN HIGH CHLOROPHYLL FLUORESCENT 107"/>
    <property type="match status" value="1"/>
</dbReference>
<dbReference type="PROSITE" id="PS50005">
    <property type="entry name" value="TPR"/>
    <property type="match status" value="1"/>
</dbReference>
<keyword evidence="1" id="KW-0802">TPR repeat</keyword>
<dbReference type="SUPFAM" id="SSF48452">
    <property type="entry name" value="TPR-like"/>
    <property type="match status" value="2"/>
</dbReference>
<dbReference type="Gene3D" id="1.10.720.30">
    <property type="entry name" value="SAP domain"/>
    <property type="match status" value="1"/>
</dbReference>
<accession>A0ABD3QIZ5</accession>
<dbReference type="SUPFAM" id="SSF68906">
    <property type="entry name" value="SAP domain"/>
    <property type="match status" value="1"/>
</dbReference>
<dbReference type="Proteomes" id="UP001516023">
    <property type="component" value="Unassembled WGS sequence"/>
</dbReference>
<dbReference type="SMART" id="SM00028">
    <property type="entry name" value="TPR"/>
    <property type="match status" value="8"/>
</dbReference>
<evidence type="ECO:0000313" key="5">
    <source>
        <dbReference type="Proteomes" id="UP001516023"/>
    </source>
</evidence>
<dbReference type="PROSITE" id="PS50800">
    <property type="entry name" value="SAP"/>
    <property type="match status" value="1"/>
</dbReference>
<dbReference type="InterPro" id="IPR011990">
    <property type="entry name" value="TPR-like_helical_dom_sf"/>
</dbReference>
<feature type="domain" description="SAP" evidence="3">
    <location>
        <begin position="265"/>
        <end position="299"/>
    </location>
</feature>
<dbReference type="EMBL" id="JABMIG020000036">
    <property type="protein sequence ID" value="KAL3799816.1"/>
    <property type="molecule type" value="Genomic_DNA"/>
</dbReference>
<dbReference type="Gene3D" id="1.25.40.10">
    <property type="entry name" value="Tetratricopeptide repeat domain"/>
    <property type="match status" value="2"/>
</dbReference>
<dbReference type="SMART" id="SM00386">
    <property type="entry name" value="HAT"/>
    <property type="match status" value="3"/>
</dbReference>
<reference evidence="4 5" key="1">
    <citation type="journal article" date="2020" name="G3 (Bethesda)">
        <title>Improved Reference Genome for Cyclotella cryptica CCMP332, a Model for Cell Wall Morphogenesis, Salinity Adaptation, and Lipid Production in Diatoms (Bacillariophyta).</title>
        <authorList>
            <person name="Roberts W.R."/>
            <person name="Downey K.M."/>
            <person name="Ruck E.C."/>
            <person name="Traller J.C."/>
            <person name="Alverson A.J."/>
        </authorList>
    </citation>
    <scope>NUCLEOTIDE SEQUENCE [LARGE SCALE GENOMIC DNA]</scope>
    <source>
        <strain evidence="4 5">CCMP332</strain>
    </source>
</reference>
<evidence type="ECO:0000313" key="4">
    <source>
        <dbReference type="EMBL" id="KAL3799816.1"/>
    </source>
</evidence>
<organism evidence="4 5">
    <name type="scientific">Cyclotella cryptica</name>
    <dbReference type="NCBI Taxonomy" id="29204"/>
    <lineage>
        <taxon>Eukaryota</taxon>
        <taxon>Sar</taxon>
        <taxon>Stramenopiles</taxon>
        <taxon>Ochrophyta</taxon>
        <taxon>Bacillariophyta</taxon>
        <taxon>Coscinodiscophyceae</taxon>
        <taxon>Thalassiosirophycidae</taxon>
        <taxon>Stephanodiscales</taxon>
        <taxon>Stephanodiscaceae</taxon>
        <taxon>Cyclotella</taxon>
    </lineage>
</organism>
<dbReference type="AlphaFoldDB" id="A0ABD3QIZ5"/>
<comment type="caution">
    <text evidence="4">The sequence shown here is derived from an EMBL/GenBank/DDBJ whole genome shotgun (WGS) entry which is preliminary data.</text>
</comment>
<name>A0ABD3QIZ5_9STRA</name>
<dbReference type="InterPro" id="IPR003034">
    <property type="entry name" value="SAP_dom"/>
</dbReference>